<proteinExistence type="predicted"/>
<name>A0AAD6Q6E5_9ROSI</name>
<protein>
    <submittedName>
        <fullName evidence="1">Uncharacterized protein</fullName>
    </submittedName>
</protein>
<gene>
    <name evidence="1" type="ORF">NC653_024260</name>
</gene>
<dbReference type="Proteomes" id="UP001164929">
    <property type="component" value="Chromosome 10"/>
</dbReference>
<organism evidence="1 2">
    <name type="scientific">Populus alba x Populus x berolinensis</name>
    <dbReference type="NCBI Taxonomy" id="444605"/>
    <lineage>
        <taxon>Eukaryota</taxon>
        <taxon>Viridiplantae</taxon>
        <taxon>Streptophyta</taxon>
        <taxon>Embryophyta</taxon>
        <taxon>Tracheophyta</taxon>
        <taxon>Spermatophyta</taxon>
        <taxon>Magnoliopsida</taxon>
        <taxon>eudicotyledons</taxon>
        <taxon>Gunneridae</taxon>
        <taxon>Pentapetalae</taxon>
        <taxon>rosids</taxon>
        <taxon>fabids</taxon>
        <taxon>Malpighiales</taxon>
        <taxon>Salicaceae</taxon>
        <taxon>Saliceae</taxon>
        <taxon>Populus</taxon>
    </lineage>
</organism>
<reference evidence="1" key="1">
    <citation type="journal article" date="2023" name="Mol. Ecol. Resour.">
        <title>Chromosome-level genome assembly of a triploid poplar Populus alba 'Berolinensis'.</title>
        <authorList>
            <person name="Chen S."/>
            <person name="Yu Y."/>
            <person name="Wang X."/>
            <person name="Wang S."/>
            <person name="Zhang T."/>
            <person name="Zhou Y."/>
            <person name="He R."/>
            <person name="Meng N."/>
            <person name="Wang Y."/>
            <person name="Liu W."/>
            <person name="Liu Z."/>
            <person name="Liu J."/>
            <person name="Guo Q."/>
            <person name="Huang H."/>
            <person name="Sederoff R.R."/>
            <person name="Wang G."/>
            <person name="Qu G."/>
            <person name="Chen S."/>
        </authorList>
    </citation>
    <scope>NUCLEOTIDE SEQUENCE</scope>
    <source>
        <strain evidence="1">SC-2020</strain>
    </source>
</reference>
<dbReference type="EMBL" id="JAQIZT010000010">
    <property type="protein sequence ID" value="KAJ6980844.1"/>
    <property type="molecule type" value="Genomic_DNA"/>
</dbReference>
<comment type="caution">
    <text evidence="1">The sequence shown here is derived from an EMBL/GenBank/DDBJ whole genome shotgun (WGS) entry which is preliminary data.</text>
</comment>
<keyword evidence="2" id="KW-1185">Reference proteome</keyword>
<evidence type="ECO:0000313" key="2">
    <source>
        <dbReference type="Proteomes" id="UP001164929"/>
    </source>
</evidence>
<accession>A0AAD6Q6E5</accession>
<dbReference type="AlphaFoldDB" id="A0AAD6Q6E5"/>
<sequence>MIFFKKADSLQNERKITDSNKLGKKLEGKERTCDETTSSTLERLRSSLTIFLTLVSVRLISAYEISINISRPSSSTLDPVPRSFHPCLLRHGIPLFLWSCPLLGEF</sequence>
<evidence type="ECO:0000313" key="1">
    <source>
        <dbReference type="EMBL" id="KAJ6980844.1"/>
    </source>
</evidence>